<organism evidence="3 4">
    <name type="scientific">Catenulispora subtropica</name>
    <dbReference type="NCBI Taxonomy" id="450798"/>
    <lineage>
        <taxon>Bacteria</taxon>
        <taxon>Bacillati</taxon>
        <taxon>Actinomycetota</taxon>
        <taxon>Actinomycetes</taxon>
        <taxon>Catenulisporales</taxon>
        <taxon>Catenulisporaceae</taxon>
        <taxon>Catenulispora</taxon>
    </lineage>
</organism>
<dbReference type="InterPro" id="IPR027417">
    <property type="entry name" value="P-loop_NTPase"/>
</dbReference>
<evidence type="ECO:0000256" key="2">
    <source>
        <dbReference type="ARBA" id="ARBA00022840"/>
    </source>
</evidence>
<comment type="caution">
    <text evidence="3">The sequence shown here is derived from an EMBL/GenBank/DDBJ whole genome shotgun (WGS) entry which is preliminary data.</text>
</comment>
<name>A0ABP5CNV2_9ACTN</name>
<gene>
    <name evidence="3" type="ORF">GCM10009838_25570</name>
</gene>
<proteinExistence type="predicted"/>
<dbReference type="PANTHER" id="PTHR43384">
    <property type="entry name" value="SEPTUM SITE-DETERMINING PROTEIN MIND HOMOLOG, CHLOROPLASTIC-RELATED"/>
    <property type="match status" value="1"/>
</dbReference>
<keyword evidence="1" id="KW-0547">Nucleotide-binding</keyword>
<dbReference type="SUPFAM" id="SSF52540">
    <property type="entry name" value="P-loop containing nucleoside triphosphate hydrolases"/>
    <property type="match status" value="1"/>
</dbReference>
<sequence>MLIFATSDKGGTGRSVTSCNMAYRRALQGEMVAYLDFDFGSPTAGAIFDVPKAERGVDASGLHSYFTRHTDAQQLDTALHSDSDTLRDLPRISGAGRLVLLPGDRDGGEFSISPDMPARCAQLFLKLDREFDLCIVDLSAGRSYAVDLVLEATARPELAALTTRWLVFHRWTKQHILAAHGLVFGEKGLLAAGAKRGHNPTELNKAVRYVRTAVVDLGVDQESVTRAPQGAWLRAYDQKLREQADKLRMGRARLAGQIPYDPMLQWSEQVIDDSDVRGLKIANQATVQAFEDLAAKLSDERFWEGL</sequence>
<evidence type="ECO:0000313" key="3">
    <source>
        <dbReference type="EMBL" id="GAA1966689.1"/>
    </source>
</evidence>
<dbReference type="Gene3D" id="3.40.50.300">
    <property type="entry name" value="P-loop containing nucleotide triphosphate hydrolases"/>
    <property type="match status" value="1"/>
</dbReference>
<dbReference type="InterPro" id="IPR050625">
    <property type="entry name" value="ParA/MinD_ATPase"/>
</dbReference>
<accession>A0ABP5CNV2</accession>
<dbReference type="EMBL" id="BAAAQM010000012">
    <property type="protein sequence ID" value="GAA1966689.1"/>
    <property type="molecule type" value="Genomic_DNA"/>
</dbReference>
<dbReference type="PANTHER" id="PTHR43384:SF6">
    <property type="entry name" value="SEPTUM SITE-DETERMINING PROTEIN MIND HOMOLOG, CHLOROPLASTIC"/>
    <property type="match status" value="1"/>
</dbReference>
<keyword evidence="4" id="KW-1185">Reference proteome</keyword>
<reference evidence="4" key="1">
    <citation type="journal article" date="2019" name="Int. J. Syst. Evol. Microbiol.">
        <title>The Global Catalogue of Microorganisms (GCM) 10K type strain sequencing project: providing services to taxonomists for standard genome sequencing and annotation.</title>
        <authorList>
            <consortium name="The Broad Institute Genomics Platform"/>
            <consortium name="The Broad Institute Genome Sequencing Center for Infectious Disease"/>
            <person name="Wu L."/>
            <person name="Ma J."/>
        </authorList>
    </citation>
    <scope>NUCLEOTIDE SEQUENCE [LARGE SCALE GENOMIC DNA]</scope>
    <source>
        <strain evidence="4">JCM 16013</strain>
    </source>
</reference>
<keyword evidence="2" id="KW-0067">ATP-binding</keyword>
<protein>
    <submittedName>
        <fullName evidence="3">SCO2523 family variant P-loop protein</fullName>
    </submittedName>
</protein>
<evidence type="ECO:0000313" key="4">
    <source>
        <dbReference type="Proteomes" id="UP001499854"/>
    </source>
</evidence>
<dbReference type="Proteomes" id="UP001499854">
    <property type="component" value="Unassembled WGS sequence"/>
</dbReference>
<dbReference type="RefSeq" id="WP_344657186.1">
    <property type="nucleotide sequence ID" value="NZ_BAAAQM010000012.1"/>
</dbReference>
<evidence type="ECO:0000256" key="1">
    <source>
        <dbReference type="ARBA" id="ARBA00022741"/>
    </source>
</evidence>
<dbReference type="NCBIfam" id="NF040564">
    <property type="entry name" value="SCO2523_fam"/>
    <property type="match status" value="1"/>
</dbReference>